<feature type="region of interest" description="Disordered" evidence="1">
    <location>
        <begin position="232"/>
        <end position="251"/>
    </location>
</feature>
<evidence type="ECO:0000313" key="3">
    <source>
        <dbReference type="EMBL" id="KAK9033638.1"/>
    </source>
</evidence>
<accession>A0ABR2T8Y4</accession>
<dbReference type="Gene3D" id="3.40.50.300">
    <property type="entry name" value="P-loop containing nucleotide triphosphate hydrolases"/>
    <property type="match status" value="1"/>
</dbReference>
<dbReference type="InterPro" id="IPR006073">
    <property type="entry name" value="GTP-bd"/>
</dbReference>
<sequence length="344" mass="38111">MTVLLRLIEDDEDDDENALFEEEDYDIDLDLDDEPHGDANSGPLPLGPSASSAAVQPDFSLILAIFQLFGDHYFQTHLSLEKMLWNTADLFIILVPGADLTNYPQLPQDPSWLQGGLCSQDSTSRIVHIATYLIKCILAVAHMIRFNAVLISRAVPGADFTNYPQMPETPSCTERAQQLSDSPSSVDHLRWCQKAGSFVFKTYGIAHLLNNFRSSIQVTMRFCTLTVSKDNVSQPQSNTREETTDTVANQKPSDFTKLDSNLLPTVMIIGRPNGGKCALFNWRGEALVYNTPANHVTRDIREGFAKSADLHFKVLDFASFGIEASSGSILNRTTSMTVNVLTKT</sequence>
<keyword evidence="4" id="KW-1185">Reference proteome</keyword>
<dbReference type="SUPFAM" id="SSF52540">
    <property type="entry name" value="P-loop containing nucleoside triphosphate hydrolases"/>
    <property type="match status" value="1"/>
</dbReference>
<dbReference type="PANTHER" id="PTHR43834">
    <property type="entry name" value="GTPASE DER"/>
    <property type="match status" value="1"/>
</dbReference>
<dbReference type="Pfam" id="PF01926">
    <property type="entry name" value="MMR_HSR1"/>
    <property type="match status" value="1"/>
</dbReference>
<dbReference type="EMBL" id="JBBPBN010000007">
    <property type="protein sequence ID" value="KAK9033638.1"/>
    <property type="molecule type" value="Genomic_DNA"/>
</dbReference>
<proteinExistence type="predicted"/>
<evidence type="ECO:0000259" key="2">
    <source>
        <dbReference type="Pfam" id="PF01926"/>
    </source>
</evidence>
<dbReference type="InterPro" id="IPR027417">
    <property type="entry name" value="P-loop_NTPase"/>
</dbReference>
<dbReference type="Proteomes" id="UP001396334">
    <property type="component" value="Unassembled WGS sequence"/>
</dbReference>
<dbReference type="PANTHER" id="PTHR43834:SF6">
    <property type="entry name" value="GTPASE DER"/>
    <property type="match status" value="1"/>
</dbReference>
<reference evidence="3 4" key="1">
    <citation type="journal article" date="2024" name="G3 (Bethesda)">
        <title>Genome assembly of Hibiscus sabdariffa L. provides insights into metabolisms of medicinal natural products.</title>
        <authorList>
            <person name="Kim T."/>
        </authorList>
    </citation>
    <scope>NUCLEOTIDE SEQUENCE [LARGE SCALE GENOMIC DNA]</scope>
    <source>
        <strain evidence="3">TK-2024</strain>
        <tissue evidence="3">Old leaves</tissue>
    </source>
</reference>
<comment type="caution">
    <text evidence="3">The sequence shown here is derived from an EMBL/GenBank/DDBJ whole genome shotgun (WGS) entry which is preliminary data.</text>
</comment>
<gene>
    <name evidence="3" type="ORF">V6N11_049824</name>
</gene>
<protein>
    <recommendedName>
        <fullName evidence="2">G domain-containing protein</fullName>
    </recommendedName>
</protein>
<evidence type="ECO:0000313" key="4">
    <source>
        <dbReference type="Proteomes" id="UP001396334"/>
    </source>
</evidence>
<feature type="domain" description="G" evidence="2">
    <location>
        <begin position="265"/>
        <end position="331"/>
    </location>
</feature>
<feature type="region of interest" description="Disordered" evidence="1">
    <location>
        <begin position="30"/>
        <end position="49"/>
    </location>
</feature>
<name>A0ABR2T8Y4_9ROSI</name>
<organism evidence="3 4">
    <name type="scientific">Hibiscus sabdariffa</name>
    <name type="common">roselle</name>
    <dbReference type="NCBI Taxonomy" id="183260"/>
    <lineage>
        <taxon>Eukaryota</taxon>
        <taxon>Viridiplantae</taxon>
        <taxon>Streptophyta</taxon>
        <taxon>Embryophyta</taxon>
        <taxon>Tracheophyta</taxon>
        <taxon>Spermatophyta</taxon>
        <taxon>Magnoliopsida</taxon>
        <taxon>eudicotyledons</taxon>
        <taxon>Gunneridae</taxon>
        <taxon>Pentapetalae</taxon>
        <taxon>rosids</taxon>
        <taxon>malvids</taxon>
        <taxon>Malvales</taxon>
        <taxon>Malvaceae</taxon>
        <taxon>Malvoideae</taxon>
        <taxon>Hibiscus</taxon>
    </lineage>
</organism>
<evidence type="ECO:0000256" key="1">
    <source>
        <dbReference type="SAM" id="MobiDB-lite"/>
    </source>
</evidence>